<dbReference type="InterPro" id="IPR043782">
    <property type="entry name" value="DUF5724"/>
</dbReference>
<comment type="caution">
    <text evidence="2">The sequence shown here is derived from an EMBL/GenBank/DDBJ whole genome shotgun (WGS) entry which is preliminary data.</text>
</comment>
<keyword evidence="3" id="KW-1185">Reference proteome</keyword>
<evidence type="ECO:0000313" key="2">
    <source>
        <dbReference type="EMBL" id="KLU65351.1"/>
    </source>
</evidence>
<reference evidence="2 3" key="1">
    <citation type="submission" date="2015-06" db="EMBL/GenBank/DDBJ databases">
        <title>Draft genome of the moderately acidophilic sulfate reducer Candidatus Desulfosporosinus acididurans strain M1.</title>
        <authorList>
            <person name="Poehlein A."/>
            <person name="Petzsch P."/>
            <person name="Johnson B.D."/>
            <person name="Schloemann M."/>
            <person name="Daniel R."/>
            <person name="Muehling M."/>
        </authorList>
    </citation>
    <scope>NUCLEOTIDE SEQUENCE [LARGE SCALE GENOMIC DNA]</scope>
    <source>
        <strain evidence="2 3">M1</strain>
    </source>
</reference>
<dbReference type="EMBL" id="LDZY01000009">
    <property type="protein sequence ID" value="KLU65351.1"/>
    <property type="molecule type" value="Genomic_DNA"/>
</dbReference>
<name>A0A0J1IKW6_9FIRM</name>
<sequence>MFYFSNNKIKQNYLSRIADKLDLFSGRNAGILAVVLKSFQVGGAGYSESVRKRNELCIQLWPAGSKHMASVFSGSEFEVLVALLGKEWAEKFKKIWDRSHDYIYPTGYDRRSFRTKLIETLYLSNSIFKLDAMIDLVANDFSYESYFKQKDNPFVNNPVLPDLLALEIDEGNELVQKWLQDIVYGDNNTGLITHAMIKGLLMSNSSEAHKWVGDLLLAAKLQEGLRQAIVECMDEGSREGFVYLLKLILDHNLARFSSVARALDVWTGLGISAQKPAVLNKCLETAYRCLTEDAFADECINGNDSLLIYMGLWSKAFGEVASTESILKHLLAQAEKYKRMVALFFLRQIKFPLFQHRLAAPLLEDSDKEVKCWVLGNLFPDANRTFLRPELRNGLAKYKTEKVIGSPKELFLKLKNMLDHLQSKELIFHESIFPWCRISTSSDDIIVKMLISITLDDEVTAEKCYFHPTTSDSSSVVGEHPTPW</sequence>
<proteinExistence type="predicted"/>
<dbReference type="PATRIC" id="fig|476652.3.peg.3055"/>
<dbReference type="Proteomes" id="UP000036356">
    <property type="component" value="Unassembled WGS sequence"/>
</dbReference>
<feature type="domain" description="DUF5724" evidence="1">
    <location>
        <begin position="43"/>
        <end position="458"/>
    </location>
</feature>
<accession>A0A0J1IKW6</accession>
<dbReference type="STRING" id="476652.DEAC_c29030"/>
<evidence type="ECO:0000259" key="1">
    <source>
        <dbReference type="Pfam" id="PF18991"/>
    </source>
</evidence>
<dbReference type="RefSeq" id="WP_053006445.1">
    <property type="nucleotide sequence ID" value="NZ_LDZY01000009.1"/>
</dbReference>
<evidence type="ECO:0000313" key="3">
    <source>
        <dbReference type="Proteomes" id="UP000036356"/>
    </source>
</evidence>
<gene>
    <name evidence="2" type="ORF">DEAC_c29030</name>
</gene>
<dbReference type="Pfam" id="PF18991">
    <property type="entry name" value="DUF5724"/>
    <property type="match status" value="1"/>
</dbReference>
<dbReference type="AlphaFoldDB" id="A0A0J1IKW6"/>
<organism evidence="2 3">
    <name type="scientific">Desulfosporosinus acididurans</name>
    <dbReference type="NCBI Taxonomy" id="476652"/>
    <lineage>
        <taxon>Bacteria</taxon>
        <taxon>Bacillati</taxon>
        <taxon>Bacillota</taxon>
        <taxon>Clostridia</taxon>
        <taxon>Eubacteriales</taxon>
        <taxon>Desulfitobacteriaceae</taxon>
        <taxon>Desulfosporosinus</taxon>
    </lineage>
</organism>
<protein>
    <recommendedName>
        <fullName evidence="1">DUF5724 domain-containing protein</fullName>
    </recommendedName>
</protein>